<proteinExistence type="predicted"/>
<reference evidence="2" key="2">
    <citation type="submission" date="2025-08" db="UniProtKB">
        <authorList>
            <consortium name="RefSeq"/>
        </authorList>
    </citation>
    <scope>IDENTIFICATION</scope>
</reference>
<feature type="transmembrane region" description="Helical" evidence="1">
    <location>
        <begin position="78"/>
        <end position="95"/>
    </location>
</feature>
<accession>A0AAJ8E3N0</accession>
<dbReference type="RefSeq" id="XP_059605674.1">
    <property type="nucleotide sequence ID" value="XM_059746594.1"/>
</dbReference>
<keyword evidence="1" id="KW-1133">Transmembrane helix</keyword>
<reference evidence="2" key="1">
    <citation type="submission" date="2025-02" db="EMBL/GenBank/DDBJ databases">
        <authorList>
            <consortium name="NCBI Genome Project"/>
        </authorList>
    </citation>
    <scope>NUCLEOTIDE SEQUENCE</scope>
</reference>
<evidence type="ECO:0000313" key="2">
    <source>
        <dbReference type="RefSeq" id="XP_059605674.1"/>
    </source>
</evidence>
<gene>
    <name evidence="2" type="ORF">An02g10820</name>
</gene>
<keyword evidence="1" id="KW-0472">Membrane</keyword>
<sequence length="111" mass="13027">MMIIHSLTHNFINRRPYTKYIRTQRHKTRYSKTGRRSTTQRTPLIQQIEKKQSTNDGPMAQLVARTTPDRKVVRSSRAGLIIFFAFFLTLIAPHTQPSSWWWGSDGYVCML</sequence>
<keyword evidence="1" id="KW-0812">Transmembrane</keyword>
<name>A0AAJ8E3N0_ASPNG</name>
<dbReference type="KEGG" id="ang:An02g10820"/>
<dbReference type="GeneID" id="84590457"/>
<dbReference type="AlphaFoldDB" id="A0AAJ8E3N0"/>
<organism evidence="2">
    <name type="scientific">Aspergillus niger</name>
    <dbReference type="NCBI Taxonomy" id="5061"/>
    <lineage>
        <taxon>Eukaryota</taxon>
        <taxon>Fungi</taxon>
        <taxon>Dikarya</taxon>
        <taxon>Ascomycota</taxon>
        <taxon>Pezizomycotina</taxon>
        <taxon>Eurotiomycetes</taxon>
        <taxon>Eurotiomycetidae</taxon>
        <taxon>Eurotiales</taxon>
        <taxon>Aspergillaceae</taxon>
        <taxon>Aspergillus</taxon>
        <taxon>Aspergillus subgen. Circumdati</taxon>
    </lineage>
</organism>
<dbReference type="VEuPathDB" id="FungiDB:An02g10820"/>
<protein>
    <submittedName>
        <fullName evidence="2">Uncharacterized protein</fullName>
    </submittedName>
</protein>
<evidence type="ECO:0000256" key="1">
    <source>
        <dbReference type="SAM" id="Phobius"/>
    </source>
</evidence>